<dbReference type="GO" id="GO:0032453">
    <property type="term" value="F:histone H3K4 demethylase activity"/>
    <property type="evidence" value="ECO:0007669"/>
    <property type="project" value="TreeGrafter"/>
</dbReference>
<dbReference type="EMBL" id="CP163433">
    <property type="protein sequence ID" value="XDQ22923.1"/>
    <property type="molecule type" value="Genomic_DNA"/>
</dbReference>
<evidence type="ECO:0000256" key="1">
    <source>
        <dbReference type="ARBA" id="ARBA00001954"/>
    </source>
</evidence>
<organism evidence="5">
    <name type="scientific">Streptomyces sp. R17</name>
    <dbReference type="NCBI Taxonomy" id="3238626"/>
    <lineage>
        <taxon>Bacteria</taxon>
        <taxon>Bacillati</taxon>
        <taxon>Actinomycetota</taxon>
        <taxon>Actinomycetes</taxon>
        <taxon>Kitasatosporales</taxon>
        <taxon>Streptomycetaceae</taxon>
        <taxon>Streptomyces</taxon>
    </lineage>
</organism>
<sequence length="330" mass="35842">MCKGGHPISAEEYSAPKQGGLATFDTEAILDLYAGGGTITLNQAHQCNEQLAAFCAELAGVFCAPVAANVYITPPNSQGFAAHADTHDVILLQSEGRKKWKLQKELEFLATPRSPNVCTDPMATATWDEFVLEAGDALYIPRGLLHEGTAESSHSLHITMGIYPYTWADMAHEALAMAESTDALLRRSVISASPTTVDDAHELLARLSPHMKALASREPRVPRHQASLRRGRFRALVEPPPMSLATAVRISNRANTQLERRSNEVVLSCEAKSIAFPLYVYPSLEILLHGDVITGQDLAANLDDEGRLTLLRRLLSEGVIELGVKDGPTL</sequence>
<protein>
    <submittedName>
        <fullName evidence="5">Cupin domain-containing protein</fullName>
    </submittedName>
</protein>
<dbReference type="SUPFAM" id="SSF51197">
    <property type="entry name" value="Clavaminate synthase-like"/>
    <property type="match status" value="1"/>
</dbReference>
<dbReference type="GO" id="GO:0051864">
    <property type="term" value="F:histone H3K36 demethylase activity"/>
    <property type="evidence" value="ECO:0007669"/>
    <property type="project" value="TreeGrafter"/>
</dbReference>
<comment type="cofactor">
    <cofactor evidence="1">
        <name>Fe(2+)</name>
        <dbReference type="ChEBI" id="CHEBI:29033"/>
    </cofactor>
</comment>
<feature type="domain" description="JmjC" evidence="4">
    <location>
        <begin position="43"/>
        <end position="179"/>
    </location>
</feature>
<evidence type="ECO:0000259" key="4">
    <source>
        <dbReference type="PROSITE" id="PS51184"/>
    </source>
</evidence>
<evidence type="ECO:0000313" key="5">
    <source>
        <dbReference type="EMBL" id="XDQ22923.1"/>
    </source>
</evidence>
<accession>A0AB39NZE4</accession>
<keyword evidence="3" id="KW-0408">Iron</keyword>
<keyword evidence="2" id="KW-0479">Metal-binding</keyword>
<dbReference type="PANTHER" id="PTHR13096">
    <property type="entry name" value="MINA53 MYC INDUCED NUCLEAR ANTIGEN"/>
    <property type="match status" value="1"/>
</dbReference>
<name>A0AB39NZE4_9ACTN</name>
<dbReference type="GO" id="GO:0046872">
    <property type="term" value="F:metal ion binding"/>
    <property type="evidence" value="ECO:0007669"/>
    <property type="project" value="UniProtKB-KW"/>
</dbReference>
<dbReference type="AlphaFoldDB" id="A0AB39NZE4"/>
<dbReference type="PANTHER" id="PTHR13096:SF9">
    <property type="entry name" value="BIFUNCTIONAL LYSINE-SPECIFIC DEMETHYLASE AND HISTIDYL-HYDROXYLASE"/>
    <property type="match status" value="1"/>
</dbReference>
<dbReference type="InterPro" id="IPR039994">
    <property type="entry name" value="NO66-like"/>
</dbReference>
<gene>
    <name evidence="5" type="ORF">AB5J48_32145</name>
</gene>
<dbReference type="InterPro" id="IPR003347">
    <property type="entry name" value="JmjC_dom"/>
</dbReference>
<dbReference type="Pfam" id="PF08007">
    <property type="entry name" value="JmjC_2"/>
    <property type="match status" value="1"/>
</dbReference>
<dbReference type="RefSeq" id="WP_369153458.1">
    <property type="nucleotide sequence ID" value="NZ_CP163433.1"/>
</dbReference>
<dbReference type="Gene3D" id="2.60.120.650">
    <property type="entry name" value="Cupin"/>
    <property type="match status" value="1"/>
</dbReference>
<evidence type="ECO:0000256" key="3">
    <source>
        <dbReference type="ARBA" id="ARBA00023004"/>
    </source>
</evidence>
<reference evidence="5" key="1">
    <citation type="submission" date="2024-07" db="EMBL/GenBank/DDBJ databases">
        <authorList>
            <person name="Yu S.T."/>
        </authorList>
    </citation>
    <scope>NUCLEOTIDE SEQUENCE</scope>
    <source>
        <strain evidence="5">R17</strain>
    </source>
</reference>
<proteinExistence type="predicted"/>
<dbReference type="PROSITE" id="PS51184">
    <property type="entry name" value="JMJC"/>
    <property type="match status" value="1"/>
</dbReference>
<evidence type="ECO:0000256" key="2">
    <source>
        <dbReference type="ARBA" id="ARBA00022723"/>
    </source>
</evidence>